<dbReference type="GO" id="GO:0016020">
    <property type="term" value="C:membrane"/>
    <property type="evidence" value="ECO:0007669"/>
    <property type="project" value="UniProtKB-SubCell"/>
</dbReference>
<comment type="similarity">
    <text evidence="2">Belongs to the major facilitator superfamily. Proton-dependent oligopeptide transporter (POT/PTR) (TC 2.A.17) family.</text>
</comment>
<evidence type="ECO:0000313" key="8">
    <source>
        <dbReference type="Proteomes" id="UP000075243"/>
    </source>
</evidence>
<dbReference type="InterPro" id="IPR018456">
    <property type="entry name" value="PTR2_symporter_CS"/>
</dbReference>
<dbReference type="GO" id="GO:0022857">
    <property type="term" value="F:transmembrane transporter activity"/>
    <property type="evidence" value="ECO:0007669"/>
    <property type="project" value="InterPro"/>
</dbReference>
<comment type="subcellular location">
    <subcellularLocation>
        <location evidence="1">Membrane</location>
        <topology evidence="1">Multi-pass membrane protein</topology>
    </subcellularLocation>
</comment>
<dbReference type="Gene3D" id="1.20.1250.20">
    <property type="entry name" value="MFS general substrate transporter like domains"/>
    <property type="match status" value="1"/>
</dbReference>
<feature type="transmembrane region" description="Helical" evidence="6">
    <location>
        <begin position="135"/>
        <end position="154"/>
    </location>
</feature>
<keyword evidence="8" id="KW-1185">Reference proteome</keyword>
<dbReference type="AlphaFoldDB" id="A0A151T3K5"/>
<dbReference type="Pfam" id="PF00854">
    <property type="entry name" value="PTR2"/>
    <property type="match status" value="1"/>
</dbReference>
<proteinExistence type="inferred from homology"/>
<evidence type="ECO:0000256" key="5">
    <source>
        <dbReference type="ARBA" id="ARBA00023136"/>
    </source>
</evidence>
<dbReference type="OMA" id="CEDKKIW"/>
<dbReference type="InterPro" id="IPR000109">
    <property type="entry name" value="POT_fam"/>
</dbReference>
<dbReference type="SUPFAM" id="SSF103473">
    <property type="entry name" value="MFS general substrate transporter"/>
    <property type="match status" value="1"/>
</dbReference>
<dbReference type="GO" id="GO:0006857">
    <property type="term" value="P:oligopeptide transport"/>
    <property type="evidence" value="ECO:0007669"/>
    <property type="project" value="InterPro"/>
</dbReference>
<feature type="transmembrane region" description="Helical" evidence="6">
    <location>
        <begin position="14"/>
        <end position="36"/>
    </location>
</feature>
<evidence type="ECO:0000256" key="2">
    <source>
        <dbReference type="ARBA" id="ARBA00005982"/>
    </source>
</evidence>
<dbReference type="PROSITE" id="PS01022">
    <property type="entry name" value="PTR2_1"/>
    <property type="match status" value="1"/>
</dbReference>
<accession>A0A151T3K5</accession>
<sequence length="529" mass="59130">MILYLLQEYHFDPATAAIVIFLWNAVSNFLPIFGAFLSDSWLGRFRVIAFGTVIDLVGLVVLWLTAIIRHARPECHEEPCAKATAPQLVFLFSSLALMALGAGGIRPCTLAFTADQIHNPEKPQNERTMKSFFNWYYVSVGVSVTVSVIFIVYIQVKAGWVVGFGIPVGLMTFSAIMFFSGSSMYVKVKPNKSLLTGFAQVIVAAWKNRHLTLPPNNSDIWYFHNGSHLVQPTNKARYLNKACMIKNREKDLDYDGMPIDPWSLCTVRQVEELKAIIKVLPIWSTGIILATTISQQSFSVVQATTMNRVVLHMNIPSTSFSAFIIITLTAWVVVYDRILLPLFPKGRGLTVKQRMGIGVVISCLATLVAALVENKRRNEAIREGFIDNPKGVVNMSAMWLVPQYCLYGLAEGLNIIGQIEFYYSQFPKAMSSIAISLCTFGYGVGNLLGSLIVKIVQDGTGRGGGDSWLASNINRGHYDYYYAFLFILNLVNLLYFLICCKAYGSTNDIKMWDEEVETRVISKKEMDTK</sequence>
<name>A0A151T3K5_CAJCA</name>
<feature type="transmembrane region" description="Helical" evidence="6">
    <location>
        <begin position="430"/>
        <end position="453"/>
    </location>
</feature>
<feature type="transmembrane region" description="Helical" evidence="6">
    <location>
        <begin position="48"/>
        <end position="68"/>
    </location>
</feature>
<evidence type="ECO:0000256" key="1">
    <source>
        <dbReference type="ARBA" id="ARBA00004141"/>
    </source>
</evidence>
<protein>
    <submittedName>
        <fullName evidence="7">Peptide transporter At1g52190 family</fullName>
    </submittedName>
</protein>
<feature type="transmembrane region" description="Helical" evidence="6">
    <location>
        <begin position="88"/>
        <end position="114"/>
    </location>
</feature>
<organism evidence="7 8">
    <name type="scientific">Cajanus cajan</name>
    <name type="common">Pigeon pea</name>
    <name type="synonym">Cajanus indicus</name>
    <dbReference type="NCBI Taxonomy" id="3821"/>
    <lineage>
        <taxon>Eukaryota</taxon>
        <taxon>Viridiplantae</taxon>
        <taxon>Streptophyta</taxon>
        <taxon>Embryophyta</taxon>
        <taxon>Tracheophyta</taxon>
        <taxon>Spermatophyta</taxon>
        <taxon>Magnoliopsida</taxon>
        <taxon>eudicotyledons</taxon>
        <taxon>Gunneridae</taxon>
        <taxon>Pentapetalae</taxon>
        <taxon>rosids</taxon>
        <taxon>fabids</taxon>
        <taxon>Fabales</taxon>
        <taxon>Fabaceae</taxon>
        <taxon>Papilionoideae</taxon>
        <taxon>50 kb inversion clade</taxon>
        <taxon>NPAAA clade</taxon>
        <taxon>indigoferoid/millettioid clade</taxon>
        <taxon>Phaseoleae</taxon>
        <taxon>Cajanus</taxon>
    </lineage>
</organism>
<keyword evidence="5 6" id="KW-0472">Membrane</keyword>
<dbReference type="EMBL" id="CM003610">
    <property type="protein sequence ID" value="KYP61632.1"/>
    <property type="molecule type" value="Genomic_DNA"/>
</dbReference>
<feature type="transmembrane region" description="Helical" evidence="6">
    <location>
        <begin position="160"/>
        <end position="179"/>
    </location>
</feature>
<keyword evidence="3 6" id="KW-0812">Transmembrane</keyword>
<evidence type="ECO:0000313" key="7">
    <source>
        <dbReference type="EMBL" id="KYP61632.1"/>
    </source>
</evidence>
<evidence type="ECO:0000256" key="6">
    <source>
        <dbReference type="SAM" id="Phobius"/>
    </source>
</evidence>
<keyword evidence="4 6" id="KW-1133">Transmembrane helix</keyword>
<gene>
    <name evidence="7" type="ORF">KK1_016138</name>
</gene>
<dbReference type="Gramene" id="C.cajan_15677.t">
    <property type="protein sequence ID" value="C.cajan_15677.t"/>
    <property type="gene ID" value="C.cajan_15677"/>
</dbReference>
<evidence type="ECO:0000256" key="4">
    <source>
        <dbReference type="ARBA" id="ARBA00022989"/>
    </source>
</evidence>
<evidence type="ECO:0000256" key="3">
    <source>
        <dbReference type="ARBA" id="ARBA00022692"/>
    </source>
</evidence>
<reference evidence="7 8" key="1">
    <citation type="journal article" date="2012" name="Nat. Biotechnol.">
        <title>Draft genome sequence of pigeonpea (Cajanus cajan), an orphan legume crop of resource-poor farmers.</title>
        <authorList>
            <person name="Varshney R.K."/>
            <person name="Chen W."/>
            <person name="Li Y."/>
            <person name="Bharti A.K."/>
            <person name="Saxena R.K."/>
            <person name="Schlueter J.A."/>
            <person name="Donoghue M.T."/>
            <person name="Azam S."/>
            <person name="Fan G."/>
            <person name="Whaley A.M."/>
            <person name="Farmer A.D."/>
            <person name="Sheridan J."/>
            <person name="Iwata A."/>
            <person name="Tuteja R."/>
            <person name="Penmetsa R.V."/>
            <person name="Wu W."/>
            <person name="Upadhyaya H.D."/>
            <person name="Yang S.P."/>
            <person name="Shah T."/>
            <person name="Saxena K.B."/>
            <person name="Michael T."/>
            <person name="McCombie W.R."/>
            <person name="Yang B."/>
            <person name="Zhang G."/>
            <person name="Yang H."/>
            <person name="Wang J."/>
            <person name="Spillane C."/>
            <person name="Cook D.R."/>
            <person name="May G.D."/>
            <person name="Xu X."/>
            <person name="Jackson S.A."/>
        </authorList>
    </citation>
    <scope>NUCLEOTIDE SEQUENCE [LARGE SCALE GENOMIC DNA]</scope>
    <source>
        <strain evidence="8">cv. Asha</strain>
    </source>
</reference>
<dbReference type="PANTHER" id="PTHR11654">
    <property type="entry name" value="OLIGOPEPTIDE TRANSPORTER-RELATED"/>
    <property type="match status" value="1"/>
</dbReference>
<feature type="transmembrane region" description="Helical" evidence="6">
    <location>
        <begin position="480"/>
        <end position="498"/>
    </location>
</feature>
<feature type="transmembrane region" description="Helical" evidence="6">
    <location>
        <begin position="315"/>
        <end position="335"/>
    </location>
</feature>
<feature type="transmembrane region" description="Helical" evidence="6">
    <location>
        <begin position="355"/>
        <end position="372"/>
    </location>
</feature>
<dbReference type="Proteomes" id="UP000075243">
    <property type="component" value="Chromosome 8"/>
</dbReference>
<dbReference type="InterPro" id="IPR036259">
    <property type="entry name" value="MFS_trans_sf"/>
</dbReference>